<evidence type="ECO:0000256" key="4">
    <source>
        <dbReference type="ARBA" id="ARBA00022692"/>
    </source>
</evidence>
<evidence type="ECO:0000256" key="5">
    <source>
        <dbReference type="ARBA" id="ARBA00022989"/>
    </source>
</evidence>
<comment type="subcellular location">
    <subcellularLocation>
        <location evidence="1">Cell membrane</location>
        <topology evidence="1">Multi-pass membrane protein</topology>
    </subcellularLocation>
    <subcellularLocation>
        <location evidence="7">Membrane</location>
        <topology evidence="7">Multi-pass membrane protein</topology>
    </subcellularLocation>
</comment>
<name>A0A974SIW5_9HYPH</name>
<dbReference type="Pfam" id="PF00361">
    <property type="entry name" value="Proton_antipo_M"/>
    <property type="match status" value="1"/>
</dbReference>
<feature type="transmembrane region" description="Helical" evidence="8">
    <location>
        <begin position="301"/>
        <end position="323"/>
    </location>
</feature>
<feature type="transmembrane region" description="Helical" evidence="8">
    <location>
        <begin position="413"/>
        <end position="439"/>
    </location>
</feature>
<proteinExistence type="inferred from homology"/>
<dbReference type="EMBL" id="CP063362">
    <property type="protein sequence ID" value="QRG06624.1"/>
    <property type="molecule type" value="Genomic_DNA"/>
</dbReference>
<dbReference type="GO" id="GO:0005886">
    <property type="term" value="C:plasma membrane"/>
    <property type="evidence" value="ECO:0007669"/>
    <property type="project" value="UniProtKB-SubCell"/>
</dbReference>
<feature type="transmembrane region" description="Helical" evidence="8">
    <location>
        <begin position="108"/>
        <end position="125"/>
    </location>
</feature>
<evidence type="ECO:0000259" key="9">
    <source>
        <dbReference type="Pfam" id="PF00361"/>
    </source>
</evidence>
<keyword evidence="6 8" id="KW-0472">Membrane</keyword>
<feature type="transmembrane region" description="Helical" evidence="8">
    <location>
        <begin position="75"/>
        <end position="96"/>
    </location>
</feature>
<gene>
    <name evidence="10" type="ORF">EZH22_27525</name>
</gene>
<dbReference type="PANTHER" id="PTHR42703:SF1">
    <property type="entry name" value="NA(+)_H(+) ANTIPORTER SUBUNIT D1"/>
    <property type="match status" value="1"/>
</dbReference>
<dbReference type="KEGG" id="xdi:EZH22_27525"/>
<protein>
    <submittedName>
        <fullName evidence="10">NADH-quinone oxidoreductase subunit J</fullName>
    </submittedName>
</protein>
<sequence>MSALLVLAVTVPLLGLAPLFLLRPGAGARIAVAVLGLGCAITGAIAVQVVRTGQALHYFVGGFPPPLGVALRADGFSAAMLCMSAMVLLLTGLFAIAGGGGKAPRMPAAFFTLLLALSSALNLAFLAQDLFTLYVALELLTFAAVPLVCLEGKAGQLSAALTYLLFALFGSVLYLLGVVLVYGLFGTLDLALLARRLAQAPPSGTFIAALALMSAGLMAKAALFPLHLWLPPAHSGAPPAASAVLSAVVIKAPLFLLVRLWSDLAPLPLAQAGAPVLAAFGALAILFCGVVALAQDRLKLLIAYSTAAQIGYLCLMFPLAAAADGQWSALAWTGGTLHLVSHAFSKAAMFLAAGLIAEAMGHDRLSGLAGAGRVAPVSVAAFGIGGLSLMGLPPSGGFIAKVMLLTSAIHQDAWWIALVILAGGLLAGAYVLRVVVIALQRPEPAGAGRVPPARECGARAGIALALAFAAVLLGFLPLAPFAFLSIGRPLSWTGLLP</sequence>
<evidence type="ECO:0000256" key="1">
    <source>
        <dbReference type="ARBA" id="ARBA00004651"/>
    </source>
</evidence>
<evidence type="ECO:0000256" key="7">
    <source>
        <dbReference type="RuleBase" id="RU000320"/>
    </source>
</evidence>
<dbReference type="InterPro" id="IPR050586">
    <property type="entry name" value="CPA3_Na-H_Antiporter_D"/>
</dbReference>
<dbReference type="InterPro" id="IPR003918">
    <property type="entry name" value="NADH_UbQ_OxRdtase"/>
</dbReference>
<dbReference type="AlphaFoldDB" id="A0A974SIW5"/>
<evidence type="ECO:0000313" key="11">
    <source>
        <dbReference type="Proteomes" id="UP000596427"/>
    </source>
</evidence>
<feature type="transmembrane region" description="Helical" evidence="8">
    <location>
        <begin position="274"/>
        <end position="294"/>
    </location>
</feature>
<accession>A0A974SIW5</accession>
<reference evidence="10 11" key="1">
    <citation type="submission" date="2020-10" db="EMBL/GenBank/DDBJ databases">
        <title>Degradation of 1,4-Dioxane by Xanthobacter sp. YN2, via a Novel Group-2 Soluble Di-Iron Monooxygenase.</title>
        <authorList>
            <person name="Ma F."/>
            <person name="Wang Y."/>
            <person name="Yang J."/>
            <person name="Guo H."/>
            <person name="Su D."/>
            <person name="Yu L."/>
        </authorList>
    </citation>
    <scope>NUCLEOTIDE SEQUENCE [LARGE SCALE GENOMIC DNA]</scope>
    <source>
        <strain evidence="10 11">YN2</strain>
    </source>
</reference>
<evidence type="ECO:0000313" key="10">
    <source>
        <dbReference type="EMBL" id="QRG06624.1"/>
    </source>
</evidence>
<dbReference type="GO" id="GO:0008137">
    <property type="term" value="F:NADH dehydrogenase (ubiquinone) activity"/>
    <property type="evidence" value="ECO:0007669"/>
    <property type="project" value="InterPro"/>
</dbReference>
<dbReference type="GO" id="GO:0042773">
    <property type="term" value="P:ATP synthesis coupled electron transport"/>
    <property type="evidence" value="ECO:0007669"/>
    <property type="project" value="InterPro"/>
</dbReference>
<evidence type="ECO:0000256" key="3">
    <source>
        <dbReference type="ARBA" id="ARBA00022475"/>
    </source>
</evidence>
<organism evidence="10 11">
    <name type="scientific">Xanthobacter dioxanivorans</name>
    <dbReference type="NCBI Taxonomy" id="2528964"/>
    <lineage>
        <taxon>Bacteria</taxon>
        <taxon>Pseudomonadati</taxon>
        <taxon>Pseudomonadota</taxon>
        <taxon>Alphaproteobacteria</taxon>
        <taxon>Hyphomicrobiales</taxon>
        <taxon>Xanthobacteraceae</taxon>
        <taxon>Xanthobacter</taxon>
    </lineage>
</organism>
<feature type="transmembrane region" description="Helical" evidence="8">
    <location>
        <begin position="242"/>
        <end position="262"/>
    </location>
</feature>
<feature type="transmembrane region" description="Helical" evidence="8">
    <location>
        <begin position="162"/>
        <end position="185"/>
    </location>
</feature>
<keyword evidence="3" id="KW-1003">Cell membrane</keyword>
<feature type="transmembrane region" description="Helical" evidence="8">
    <location>
        <begin position="205"/>
        <end position="230"/>
    </location>
</feature>
<evidence type="ECO:0000256" key="2">
    <source>
        <dbReference type="ARBA" id="ARBA00005346"/>
    </source>
</evidence>
<comment type="similarity">
    <text evidence="2">Belongs to the CPA3 antiporters (TC 2.A.63) subunit D family.</text>
</comment>
<keyword evidence="4 7" id="KW-0812">Transmembrane</keyword>
<keyword evidence="5 8" id="KW-1133">Transmembrane helix</keyword>
<evidence type="ECO:0000256" key="6">
    <source>
        <dbReference type="ARBA" id="ARBA00023136"/>
    </source>
</evidence>
<feature type="transmembrane region" description="Helical" evidence="8">
    <location>
        <begin position="343"/>
        <end position="362"/>
    </location>
</feature>
<dbReference type="RefSeq" id="WP_203193531.1">
    <property type="nucleotide sequence ID" value="NZ_CP063362.1"/>
</dbReference>
<feature type="transmembrane region" description="Helical" evidence="8">
    <location>
        <begin position="131"/>
        <end position="150"/>
    </location>
</feature>
<evidence type="ECO:0000256" key="8">
    <source>
        <dbReference type="SAM" id="Phobius"/>
    </source>
</evidence>
<feature type="domain" description="NADH:quinone oxidoreductase/Mrp antiporter transmembrane" evidence="9">
    <location>
        <begin position="127"/>
        <end position="422"/>
    </location>
</feature>
<dbReference type="Proteomes" id="UP000596427">
    <property type="component" value="Chromosome"/>
</dbReference>
<keyword evidence="11" id="KW-1185">Reference proteome</keyword>
<dbReference type="PRINTS" id="PR01437">
    <property type="entry name" value="NUOXDRDTASE4"/>
</dbReference>
<dbReference type="PANTHER" id="PTHR42703">
    <property type="entry name" value="NADH DEHYDROGENASE"/>
    <property type="match status" value="1"/>
</dbReference>
<feature type="transmembrane region" description="Helical" evidence="8">
    <location>
        <begin position="374"/>
        <end position="393"/>
    </location>
</feature>
<feature type="transmembrane region" description="Helical" evidence="8">
    <location>
        <begin position="460"/>
        <end position="486"/>
    </location>
</feature>
<dbReference type="InterPro" id="IPR001750">
    <property type="entry name" value="ND/Mrp_TM"/>
</dbReference>